<evidence type="ECO:0000256" key="1">
    <source>
        <dbReference type="ARBA" id="ARBA00004776"/>
    </source>
</evidence>
<dbReference type="Gene3D" id="3.90.550.10">
    <property type="entry name" value="Spore Coat Polysaccharide Biosynthesis Protein SpsA, Chain A"/>
    <property type="match status" value="1"/>
</dbReference>
<keyword evidence="8" id="KW-1185">Reference proteome</keyword>
<dbReference type="InterPro" id="IPR027791">
    <property type="entry name" value="Galactosyl_T_C"/>
</dbReference>
<dbReference type="SUPFAM" id="SSF53448">
    <property type="entry name" value="Nucleotide-diphospho-sugar transferases"/>
    <property type="match status" value="1"/>
</dbReference>
<comment type="similarity">
    <text evidence="2">Belongs to the glycosyltransferase 2 family.</text>
</comment>
<dbReference type="AlphaFoldDB" id="A0A3D9UJM3"/>
<organism evidence="7 8">
    <name type="scientific">Calidifontibacter indicus</name>
    <dbReference type="NCBI Taxonomy" id="419650"/>
    <lineage>
        <taxon>Bacteria</taxon>
        <taxon>Bacillati</taxon>
        <taxon>Actinomycetota</taxon>
        <taxon>Actinomycetes</taxon>
        <taxon>Micrococcales</taxon>
        <taxon>Dermacoccaceae</taxon>
        <taxon>Calidifontibacter</taxon>
    </lineage>
</organism>
<evidence type="ECO:0000256" key="4">
    <source>
        <dbReference type="ARBA" id="ARBA00022679"/>
    </source>
</evidence>
<evidence type="ECO:0000256" key="3">
    <source>
        <dbReference type="ARBA" id="ARBA00022676"/>
    </source>
</evidence>
<keyword evidence="3" id="KW-0328">Glycosyltransferase</keyword>
<dbReference type="GO" id="GO:0016757">
    <property type="term" value="F:glycosyltransferase activity"/>
    <property type="evidence" value="ECO:0007669"/>
    <property type="project" value="UniProtKB-KW"/>
</dbReference>
<dbReference type="OrthoDB" id="4120491at2"/>
<evidence type="ECO:0000256" key="2">
    <source>
        <dbReference type="ARBA" id="ARBA00006739"/>
    </source>
</evidence>
<dbReference type="InterPro" id="IPR029044">
    <property type="entry name" value="Nucleotide-diphossugar_trans"/>
</dbReference>
<accession>A0A3D9UJM3</accession>
<protein>
    <submittedName>
        <fullName evidence="7">GT2 family glycosyltransferase</fullName>
    </submittedName>
</protein>
<sequence>MAPLTAVVVPFFDQQSQLDLLLTALELQSVGPDAFEVVVADDGSPARAVLGDRPYATRAVRQENLGFRASAARDLGARATDAEVICFLDCDTVPEPDYLRTMTDVIRRGDKRCGVVAVGRRRHADLTGWEPARLRAWLRGDGAPPTPLTEPAWLREGYRATDNLRYADDRSYRFVISAVLGMTRRTYLRAGGFDPGFVGYGGEDWDLANRCWLSGCDLRHVPDAVAWHDGPDFADRSTEHTAVKDRETLQLARVLTDPIARGSGFMWPYPATVVRVHGHHDIGPLAASCSSWLAGGDVALWFVDRPRVPTQLPPDPRLHHGAPSNQVLQRCRYQVDVYAPLALSAPLPHLIPDGGLDVRIGTEIVARVRHTRMINRGADNAPAAVVDGRLLDDSVTLESRWGGWDK</sequence>
<dbReference type="Pfam" id="PF02709">
    <property type="entry name" value="Glyco_transf_7C"/>
    <property type="match status" value="1"/>
</dbReference>
<dbReference type="Pfam" id="PF00535">
    <property type="entry name" value="Glycos_transf_2"/>
    <property type="match status" value="1"/>
</dbReference>
<gene>
    <name evidence="7" type="ORF">DFJ65_0468</name>
</gene>
<name>A0A3D9UJM3_9MICO</name>
<dbReference type="EMBL" id="QTUA01000001">
    <property type="protein sequence ID" value="REF29517.1"/>
    <property type="molecule type" value="Genomic_DNA"/>
</dbReference>
<feature type="domain" description="Galactosyltransferase C-terminal" evidence="6">
    <location>
        <begin position="171"/>
        <end position="222"/>
    </location>
</feature>
<dbReference type="Proteomes" id="UP000256253">
    <property type="component" value="Unassembled WGS sequence"/>
</dbReference>
<comment type="caution">
    <text evidence="7">The sequence shown here is derived from an EMBL/GenBank/DDBJ whole genome shotgun (WGS) entry which is preliminary data.</text>
</comment>
<dbReference type="PANTHER" id="PTHR43179">
    <property type="entry name" value="RHAMNOSYLTRANSFERASE WBBL"/>
    <property type="match status" value="1"/>
</dbReference>
<keyword evidence="4 7" id="KW-0808">Transferase</keyword>
<dbReference type="RefSeq" id="WP_115921627.1">
    <property type="nucleotide sequence ID" value="NZ_QTUA01000001.1"/>
</dbReference>
<dbReference type="InterPro" id="IPR001173">
    <property type="entry name" value="Glyco_trans_2-like"/>
</dbReference>
<evidence type="ECO:0000313" key="7">
    <source>
        <dbReference type="EMBL" id="REF29517.1"/>
    </source>
</evidence>
<proteinExistence type="inferred from homology"/>
<evidence type="ECO:0000259" key="5">
    <source>
        <dbReference type="Pfam" id="PF00535"/>
    </source>
</evidence>
<feature type="domain" description="Glycosyltransferase 2-like" evidence="5">
    <location>
        <begin position="7"/>
        <end position="124"/>
    </location>
</feature>
<evidence type="ECO:0000313" key="8">
    <source>
        <dbReference type="Proteomes" id="UP000256253"/>
    </source>
</evidence>
<comment type="pathway">
    <text evidence="1">Cell wall biogenesis; cell wall polysaccharide biosynthesis.</text>
</comment>
<evidence type="ECO:0000259" key="6">
    <source>
        <dbReference type="Pfam" id="PF02709"/>
    </source>
</evidence>
<dbReference type="PANTHER" id="PTHR43179:SF12">
    <property type="entry name" value="GALACTOFURANOSYLTRANSFERASE GLFT2"/>
    <property type="match status" value="1"/>
</dbReference>
<reference evidence="7 8" key="1">
    <citation type="submission" date="2018-08" db="EMBL/GenBank/DDBJ databases">
        <title>Sequencing the genomes of 1000 actinobacteria strains.</title>
        <authorList>
            <person name="Klenk H.-P."/>
        </authorList>
    </citation>
    <scope>NUCLEOTIDE SEQUENCE [LARGE SCALE GENOMIC DNA]</scope>
    <source>
        <strain evidence="7 8">DSM 22967</strain>
    </source>
</reference>